<sequence length="391" mass="43222">MVRTSGEEDWQVPICRTCERQRADAQGDNCFLWSSVSAKIKGTRHAETEVQGRTKPKKNNIPFSKNIRWAFLGGNEHSVTDGIVTETPGCSLYTCREVCFAGPMATAKKGHTVTTSTRKQRHSLSTQGRVGIGHNATVNPASASRILCKGAEEAVMIPELRTVRHLSLQPQSAIKSRVPTSVTAFYPKFTQIKRLLYIDFYKTSEEAELGLQGGWDKQGWFTGPSGMETGERIPVILKDNHSRRPPGPEFIRQPHICNQLTENWHKDKKNIIDSNLWPSNQERTCEDIKSPALVGNEEHYLEQPTAGNECPQDRGGRGWLPHCEQGTHLTLLSAASTVPISSKSHRVYDRIIDANPAGKAPSGTLSIKMAAKGAQSSVKDAVWEDCLPQGD</sequence>
<comment type="caution">
    <text evidence="1">The sequence shown here is derived from an EMBL/GenBank/DDBJ whole genome shotgun (WGS) entry which is preliminary data.</text>
</comment>
<organism evidence="1 2">
    <name type="scientific">Cervus elaphus hippelaphus</name>
    <name type="common">European red deer</name>
    <dbReference type="NCBI Taxonomy" id="46360"/>
    <lineage>
        <taxon>Eukaryota</taxon>
        <taxon>Metazoa</taxon>
        <taxon>Chordata</taxon>
        <taxon>Craniata</taxon>
        <taxon>Vertebrata</taxon>
        <taxon>Euteleostomi</taxon>
        <taxon>Mammalia</taxon>
        <taxon>Eutheria</taxon>
        <taxon>Laurasiatheria</taxon>
        <taxon>Artiodactyla</taxon>
        <taxon>Ruminantia</taxon>
        <taxon>Pecora</taxon>
        <taxon>Cervidae</taxon>
        <taxon>Cervinae</taxon>
        <taxon>Cervus</taxon>
    </lineage>
</organism>
<dbReference type="AlphaFoldDB" id="A0A212CPZ9"/>
<keyword evidence="2" id="KW-1185">Reference proteome</keyword>
<evidence type="ECO:0000313" key="1">
    <source>
        <dbReference type="EMBL" id="OWK08118.1"/>
    </source>
</evidence>
<dbReference type="EMBL" id="MKHE01000015">
    <property type="protein sequence ID" value="OWK08118.1"/>
    <property type="molecule type" value="Genomic_DNA"/>
</dbReference>
<proteinExistence type="predicted"/>
<gene>
    <name evidence="1" type="ORF">Celaphus_00008322</name>
</gene>
<reference evidence="1 2" key="1">
    <citation type="journal article" date="2018" name="Mol. Genet. Genomics">
        <title>The red deer Cervus elaphus genome CerEla1.0: sequencing, annotating, genes, and chromosomes.</title>
        <authorList>
            <person name="Bana N.A."/>
            <person name="Nyiri A."/>
            <person name="Nagy J."/>
            <person name="Frank K."/>
            <person name="Nagy T."/>
            <person name="Steger V."/>
            <person name="Schiller M."/>
            <person name="Lakatos P."/>
            <person name="Sugar L."/>
            <person name="Horn P."/>
            <person name="Barta E."/>
            <person name="Orosz L."/>
        </authorList>
    </citation>
    <scope>NUCLEOTIDE SEQUENCE [LARGE SCALE GENOMIC DNA]</scope>
    <source>
        <strain evidence="1">Hungarian</strain>
    </source>
</reference>
<dbReference type="Proteomes" id="UP000242450">
    <property type="component" value="Chromosome 15"/>
</dbReference>
<protein>
    <submittedName>
        <fullName evidence="1">Uncharacterized protein</fullName>
    </submittedName>
</protein>
<evidence type="ECO:0000313" key="2">
    <source>
        <dbReference type="Proteomes" id="UP000242450"/>
    </source>
</evidence>
<accession>A0A212CPZ9</accession>
<name>A0A212CPZ9_CEREH</name>